<dbReference type="Proteomes" id="UP001465755">
    <property type="component" value="Unassembled WGS sequence"/>
</dbReference>
<dbReference type="GO" id="GO:0003724">
    <property type="term" value="F:RNA helicase activity"/>
    <property type="evidence" value="ECO:0007669"/>
    <property type="project" value="UniProtKB-EC"/>
</dbReference>
<dbReference type="EC" id="3.6.4.13" evidence="2"/>
<dbReference type="PROSITE" id="PS51192">
    <property type="entry name" value="HELICASE_ATP_BIND_1"/>
    <property type="match status" value="1"/>
</dbReference>
<keyword evidence="11" id="KW-1185">Reference proteome</keyword>
<dbReference type="Pfam" id="PF00271">
    <property type="entry name" value="Helicase_C"/>
    <property type="match status" value="1"/>
</dbReference>
<keyword evidence="5" id="KW-0347">Helicase</keyword>
<dbReference type="EMBL" id="JALJOQ010000073">
    <property type="protein sequence ID" value="KAK9801996.1"/>
    <property type="molecule type" value="Genomic_DNA"/>
</dbReference>
<keyword evidence="4" id="KW-0378">Hydrolase</keyword>
<dbReference type="GO" id="GO:0016787">
    <property type="term" value="F:hydrolase activity"/>
    <property type="evidence" value="ECO:0007669"/>
    <property type="project" value="UniProtKB-KW"/>
</dbReference>
<evidence type="ECO:0000256" key="3">
    <source>
        <dbReference type="ARBA" id="ARBA00022741"/>
    </source>
</evidence>
<dbReference type="PROSITE" id="PS51194">
    <property type="entry name" value="HELICASE_CTER"/>
    <property type="match status" value="1"/>
</dbReference>
<dbReference type="PROSITE" id="PS00690">
    <property type="entry name" value="DEAH_ATP_HELICASE"/>
    <property type="match status" value="1"/>
</dbReference>
<evidence type="ECO:0000313" key="11">
    <source>
        <dbReference type="Proteomes" id="UP001465755"/>
    </source>
</evidence>
<dbReference type="Gene3D" id="3.40.50.300">
    <property type="entry name" value="P-loop containing nucleotide triphosphate hydrolases"/>
    <property type="match status" value="2"/>
</dbReference>
<dbReference type="InterPro" id="IPR027417">
    <property type="entry name" value="P-loop_NTPase"/>
</dbReference>
<dbReference type="InterPro" id="IPR011545">
    <property type="entry name" value="DEAD/DEAH_box_helicase_dom"/>
</dbReference>
<gene>
    <name evidence="10" type="ORF">WJX73_008250</name>
</gene>
<dbReference type="SMART" id="SM00487">
    <property type="entry name" value="DEXDc"/>
    <property type="match status" value="1"/>
</dbReference>
<dbReference type="CDD" id="cd18791">
    <property type="entry name" value="SF2_C_RHA"/>
    <property type="match status" value="1"/>
</dbReference>
<dbReference type="Gene3D" id="1.20.120.1080">
    <property type="match status" value="1"/>
</dbReference>
<evidence type="ECO:0000256" key="1">
    <source>
        <dbReference type="ARBA" id="ARBA00008792"/>
    </source>
</evidence>
<evidence type="ECO:0000259" key="9">
    <source>
        <dbReference type="PROSITE" id="PS51194"/>
    </source>
</evidence>
<dbReference type="Pfam" id="PF04408">
    <property type="entry name" value="WHD_HA2"/>
    <property type="match status" value="1"/>
</dbReference>
<dbReference type="InterPro" id="IPR002464">
    <property type="entry name" value="DNA/RNA_helicase_DEAH_CS"/>
</dbReference>
<comment type="caution">
    <text evidence="10">The sequence shown here is derived from an EMBL/GenBank/DDBJ whole genome shotgun (WGS) entry which is preliminary data.</text>
</comment>
<evidence type="ECO:0000256" key="5">
    <source>
        <dbReference type="ARBA" id="ARBA00022806"/>
    </source>
</evidence>
<evidence type="ECO:0000256" key="6">
    <source>
        <dbReference type="ARBA" id="ARBA00022840"/>
    </source>
</evidence>
<reference evidence="10 11" key="1">
    <citation type="journal article" date="2024" name="Nat. Commun.">
        <title>Phylogenomics reveals the evolutionary origins of lichenization in chlorophyte algae.</title>
        <authorList>
            <person name="Puginier C."/>
            <person name="Libourel C."/>
            <person name="Otte J."/>
            <person name="Skaloud P."/>
            <person name="Haon M."/>
            <person name="Grisel S."/>
            <person name="Petersen M."/>
            <person name="Berrin J.G."/>
            <person name="Delaux P.M."/>
            <person name="Dal Grande F."/>
            <person name="Keller J."/>
        </authorList>
    </citation>
    <scope>NUCLEOTIDE SEQUENCE [LARGE SCALE GENOMIC DNA]</scope>
    <source>
        <strain evidence="10 11">SAG 2036</strain>
    </source>
</reference>
<dbReference type="GO" id="GO:0003723">
    <property type="term" value="F:RNA binding"/>
    <property type="evidence" value="ECO:0007669"/>
    <property type="project" value="TreeGrafter"/>
</dbReference>
<feature type="domain" description="Helicase ATP-binding" evidence="8">
    <location>
        <begin position="57"/>
        <end position="222"/>
    </location>
</feature>
<evidence type="ECO:0000256" key="7">
    <source>
        <dbReference type="ARBA" id="ARBA00047984"/>
    </source>
</evidence>
<dbReference type="Pfam" id="PF00270">
    <property type="entry name" value="DEAD"/>
    <property type="match status" value="1"/>
</dbReference>
<dbReference type="PANTHER" id="PTHR18934">
    <property type="entry name" value="ATP-DEPENDENT RNA HELICASE"/>
    <property type="match status" value="1"/>
</dbReference>
<feature type="domain" description="Helicase C-terminal" evidence="9">
    <location>
        <begin position="265"/>
        <end position="467"/>
    </location>
</feature>
<dbReference type="PANTHER" id="PTHR18934:SF136">
    <property type="entry name" value="ATP-DEPENDENT RNA HELICASE DHX35-RELATED"/>
    <property type="match status" value="1"/>
</dbReference>
<dbReference type="InterPro" id="IPR001650">
    <property type="entry name" value="Helicase_C-like"/>
</dbReference>
<dbReference type="Pfam" id="PF21010">
    <property type="entry name" value="HA2_C"/>
    <property type="match status" value="1"/>
</dbReference>
<protein>
    <recommendedName>
        <fullName evidence="2">RNA helicase</fullName>
        <ecNumber evidence="2">3.6.4.13</ecNumber>
    </recommendedName>
</protein>
<keyword evidence="3" id="KW-0547">Nucleotide-binding</keyword>
<name>A0AAW1P1B5_9CHLO</name>
<evidence type="ECO:0000259" key="8">
    <source>
        <dbReference type="PROSITE" id="PS51192"/>
    </source>
</evidence>
<dbReference type="GO" id="GO:0005524">
    <property type="term" value="F:ATP binding"/>
    <property type="evidence" value="ECO:0007669"/>
    <property type="project" value="UniProtKB-KW"/>
</dbReference>
<dbReference type="SUPFAM" id="SSF52540">
    <property type="entry name" value="P-loop containing nucleoside triphosphate hydrolases"/>
    <property type="match status" value="1"/>
</dbReference>
<accession>A0AAW1P1B5</accession>
<evidence type="ECO:0000313" key="10">
    <source>
        <dbReference type="EMBL" id="KAK9801996.1"/>
    </source>
</evidence>
<comment type="similarity">
    <text evidence="1">Belongs to the DEAD box helicase family. DEAH subfamily.</text>
</comment>
<sequence>MTAFRRPGEVSKSAFGISFDADRDQASVPNVHNQNQLLDLQEQRRRLPVAKLRRELLYLVEKHATIIVMGQTGSGKTTQLPQYLAEAGWTAGGRMVACTQPRRAAAMTVAARVAEEMGCRLGQQVGYAIRFEDVSTVGVTQIRYCTDGVLLQEIMEDPLLSKYSVIMVDEAHERTLATDLLLGLLKKIHRQRPDLRIIISSATLEAKAIANFFDTRTVRRGPSAHNSRGPGLPLEEPAIVSVEGRLHQVKVHYLAQPTDSYVKAAISAAVDIHREGLPGDILIFMTGQEECEQVCEELADASRSLSSKRRHGDGQALQKLLPVPLYAALPAAAQLKAFDAPPRGFRKVVVATNIAETSITIEGVVYVIDCCFARQAAYNPLAGMDTLVDYAATLPEVTVPEVQRSELSGAVLRLKSLGVDNLVAFPWLAPPPAEAAVRALELLHALRALDSNAKLTQPLGTQLAELPVEPMLGAALLAGVRRGCAEEVATVVSLLSVRSLWMKLGDQKGLDEARSRFAVAEGDLITGLNVWEGWLKAGTSAGRWAHANHLNHRALLRAQDIRTQLCRHLRRQGLPVTSCEGNVEVIQRALAEGLFFNAVQLAGTAYDIKDLASLGQHTYHLLRNTGPGPPPKLRIHPQSVLARTKPQCLVFHQLQHSASSGYHDMTDLLAVPRDWLPDIAPHMFQRVGAQSQAGDA</sequence>
<dbReference type="InterPro" id="IPR014001">
    <property type="entry name" value="Helicase_ATP-bd"/>
</dbReference>
<dbReference type="SMART" id="SM00847">
    <property type="entry name" value="HA2"/>
    <property type="match status" value="1"/>
</dbReference>
<comment type="catalytic activity">
    <reaction evidence="7">
        <text>ATP + H2O = ADP + phosphate + H(+)</text>
        <dbReference type="Rhea" id="RHEA:13065"/>
        <dbReference type="ChEBI" id="CHEBI:15377"/>
        <dbReference type="ChEBI" id="CHEBI:15378"/>
        <dbReference type="ChEBI" id="CHEBI:30616"/>
        <dbReference type="ChEBI" id="CHEBI:43474"/>
        <dbReference type="ChEBI" id="CHEBI:456216"/>
        <dbReference type="EC" id="3.6.4.13"/>
    </reaction>
</comment>
<evidence type="ECO:0000256" key="4">
    <source>
        <dbReference type="ARBA" id="ARBA00022801"/>
    </source>
</evidence>
<organism evidence="10 11">
    <name type="scientific">Symbiochloris irregularis</name>
    <dbReference type="NCBI Taxonomy" id="706552"/>
    <lineage>
        <taxon>Eukaryota</taxon>
        <taxon>Viridiplantae</taxon>
        <taxon>Chlorophyta</taxon>
        <taxon>core chlorophytes</taxon>
        <taxon>Trebouxiophyceae</taxon>
        <taxon>Trebouxiales</taxon>
        <taxon>Trebouxiaceae</taxon>
        <taxon>Symbiochloris</taxon>
    </lineage>
</organism>
<dbReference type="AlphaFoldDB" id="A0AAW1P1B5"/>
<evidence type="ECO:0000256" key="2">
    <source>
        <dbReference type="ARBA" id="ARBA00012552"/>
    </source>
</evidence>
<keyword evidence="6" id="KW-0067">ATP-binding</keyword>
<dbReference type="InterPro" id="IPR048333">
    <property type="entry name" value="HA2_WH"/>
</dbReference>
<dbReference type="InterPro" id="IPR007502">
    <property type="entry name" value="Helicase-assoc_dom"/>
</dbReference>
<proteinExistence type="inferred from homology"/>
<dbReference type="FunFam" id="3.40.50.300:FF:000578">
    <property type="entry name" value="probable ATP-dependent RNA helicase DHX35"/>
    <property type="match status" value="1"/>
</dbReference>